<dbReference type="InterPro" id="IPR037185">
    <property type="entry name" value="EmrE-like"/>
</dbReference>
<evidence type="ECO:0000256" key="4">
    <source>
        <dbReference type="ARBA" id="ARBA00022519"/>
    </source>
</evidence>
<keyword evidence="7" id="KW-0448">Lipopolysaccharide biosynthesis</keyword>
<evidence type="ECO:0000256" key="3">
    <source>
        <dbReference type="ARBA" id="ARBA00022516"/>
    </source>
</evidence>
<keyword evidence="9" id="KW-0443">Lipid metabolism</keyword>
<reference evidence="14" key="1">
    <citation type="submission" date="2017-03" db="EMBL/GenBank/DDBJ databases">
        <title>Novel pathways for hydrocarbon cycling and metabolic interdependencies in hydrothermal sediment communities.</title>
        <authorList>
            <person name="Dombrowski N."/>
            <person name="Seitz K."/>
            <person name="Teske A."/>
            <person name="Baker B."/>
        </authorList>
    </citation>
    <scope>NUCLEOTIDE SEQUENCE [LARGE SCALE GENOMIC DNA]</scope>
</reference>
<dbReference type="InterPro" id="IPR000620">
    <property type="entry name" value="EamA_dom"/>
</dbReference>
<evidence type="ECO:0000256" key="9">
    <source>
        <dbReference type="ARBA" id="ARBA00023098"/>
    </source>
</evidence>
<keyword evidence="10 11" id="KW-0472">Membrane</keyword>
<feature type="transmembrane region" description="Helical" evidence="11">
    <location>
        <begin position="98"/>
        <end position="116"/>
    </location>
</feature>
<evidence type="ECO:0000256" key="7">
    <source>
        <dbReference type="ARBA" id="ARBA00022985"/>
    </source>
</evidence>
<feature type="transmembrane region" description="Helical" evidence="11">
    <location>
        <begin position="72"/>
        <end position="92"/>
    </location>
</feature>
<comment type="subcellular location">
    <subcellularLocation>
        <location evidence="1">Cell membrane</location>
        <topology evidence="1">Multi-pass membrane protein</topology>
    </subcellularLocation>
</comment>
<keyword evidence="8 11" id="KW-1133">Transmembrane helix</keyword>
<evidence type="ECO:0000256" key="6">
    <source>
        <dbReference type="ARBA" id="ARBA00022692"/>
    </source>
</evidence>
<dbReference type="GO" id="GO:0009103">
    <property type="term" value="P:lipopolysaccharide biosynthetic process"/>
    <property type="evidence" value="ECO:0007669"/>
    <property type="project" value="UniProtKB-KW"/>
</dbReference>
<feature type="domain" description="EamA" evidence="12">
    <location>
        <begin position="17"/>
        <end position="115"/>
    </location>
</feature>
<evidence type="ECO:0000256" key="2">
    <source>
        <dbReference type="ARBA" id="ARBA00022475"/>
    </source>
</evidence>
<dbReference type="SUPFAM" id="SSF103481">
    <property type="entry name" value="Multidrug resistance efflux transporter EmrE"/>
    <property type="match status" value="1"/>
</dbReference>
<dbReference type="InterPro" id="IPR000390">
    <property type="entry name" value="Small_drug/metabolite_transptr"/>
</dbReference>
<dbReference type="EMBL" id="NATQ01000033">
    <property type="protein sequence ID" value="OQX90700.1"/>
    <property type="molecule type" value="Genomic_DNA"/>
</dbReference>
<evidence type="ECO:0000313" key="13">
    <source>
        <dbReference type="EMBL" id="OQX90700.1"/>
    </source>
</evidence>
<keyword evidence="6 11" id="KW-0812">Transmembrane</keyword>
<dbReference type="Gene3D" id="1.10.3730.20">
    <property type="match status" value="1"/>
</dbReference>
<evidence type="ECO:0000256" key="11">
    <source>
        <dbReference type="SAM" id="Phobius"/>
    </source>
</evidence>
<comment type="caution">
    <text evidence="13">The sequence shown here is derived from an EMBL/GenBank/DDBJ whole genome shotgun (WGS) entry which is preliminary data.</text>
</comment>
<keyword evidence="3" id="KW-0444">Lipid biosynthesis</keyword>
<accession>A0A1W9S320</accession>
<keyword evidence="2" id="KW-1003">Cell membrane</keyword>
<dbReference type="GO" id="GO:0022857">
    <property type="term" value="F:transmembrane transporter activity"/>
    <property type="evidence" value="ECO:0007669"/>
    <property type="project" value="InterPro"/>
</dbReference>
<dbReference type="PANTHER" id="PTHR30561:SF9">
    <property type="entry name" value="4-AMINO-4-DEOXY-L-ARABINOSE-PHOSPHOUNDECAPRENOL FLIPPASE SUBUNIT ARNF-RELATED"/>
    <property type="match status" value="1"/>
</dbReference>
<evidence type="ECO:0000256" key="5">
    <source>
        <dbReference type="ARBA" id="ARBA00022556"/>
    </source>
</evidence>
<protein>
    <recommendedName>
        <fullName evidence="12">EamA domain-containing protein</fullName>
    </recommendedName>
</protein>
<gene>
    <name evidence="13" type="ORF">B6D57_02270</name>
</gene>
<dbReference type="AlphaFoldDB" id="A0A1W9S320"/>
<proteinExistence type="predicted"/>
<evidence type="ECO:0000259" key="12">
    <source>
        <dbReference type="Pfam" id="PF00892"/>
    </source>
</evidence>
<feature type="transmembrane region" description="Helical" evidence="11">
    <location>
        <begin position="41"/>
        <end position="65"/>
    </location>
</feature>
<name>A0A1W9S320_9BACT</name>
<dbReference type="Pfam" id="PF00892">
    <property type="entry name" value="EamA"/>
    <property type="match status" value="1"/>
</dbReference>
<organism evidence="13 14">
    <name type="scientific">Candidatus Coatesbacteria bacterium 4484_99</name>
    <dbReference type="NCBI Taxonomy" id="1970774"/>
    <lineage>
        <taxon>Bacteria</taxon>
        <taxon>Candidatus Coatesiibacteriota</taxon>
    </lineage>
</organism>
<keyword evidence="4" id="KW-0997">Cell inner membrane</keyword>
<evidence type="ECO:0000256" key="10">
    <source>
        <dbReference type="ARBA" id="ARBA00023136"/>
    </source>
</evidence>
<dbReference type="GO" id="GO:0005886">
    <property type="term" value="C:plasma membrane"/>
    <property type="evidence" value="ECO:0007669"/>
    <property type="project" value="UniProtKB-SubCell"/>
</dbReference>
<sequence length="126" mass="14241">MKTILFILTSVFLGVAGQMLLKMGLYKTPPMEGLSVKILHLIFKPYILLGFISYGLSSIFWLLVLSRTELSYAYPMVALGYVFVFIFSWLYFKDQVTLIRVIGLVLICIGVVFIAITQPNTPKPIN</sequence>
<evidence type="ECO:0000256" key="1">
    <source>
        <dbReference type="ARBA" id="ARBA00004651"/>
    </source>
</evidence>
<evidence type="ECO:0000313" key="14">
    <source>
        <dbReference type="Proteomes" id="UP000192611"/>
    </source>
</evidence>
<keyword evidence="5" id="KW-0441">Lipid A biosynthesis</keyword>
<dbReference type="Proteomes" id="UP000192611">
    <property type="component" value="Unassembled WGS sequence"/>
</dbReference>
<dbReference type="PANTHER" id="PTHR30561">
    <property type="entry name" value="SMR FAMILY PROTON-DEPENDENT DRUG EFFLUX TRANSPORTER SUGE"/>
    <property type="match status" value="1"/>
</dbReference>
<evidence type="ECO:0000256" key="8">
    <source>
        <dbReference type="ARBA" id="ARBA00022989"/>
    </source>
</evidence>